<dbReference type="STRING" id="1526571.AT746_19540"/>
<sequence>MGRKIEGPFYPYSQQRGEKLMAQVSVSSIIDRSSSMGYYNYIEPAKTDAATFVSIMRANDQIGLVAIDDTSPVLYTLNTLDTNHDVIQAALNVIKGISSYGNTNIKNALTNAHSMLGSASNPAKAIILLSDGEYNVGGDPLSGLPTDIPVYTIALGNSSGIQTLQSIASQTGGKYYFSPDAFELAAIYNQIANDSRVAQTSLNQRQQIPSYQFSSLPLQVPANTAHISLGVNWLNSQIDYTAGTPGVNQVSVLLRDPNNQKVALPPTFEGGEFVTFHLHDPLPGQWTVGCWCGQVPNNQFQGTMGGFEPQDSSSLSLHATHLCQHKKAPVNLRAALDTKGRAVSELQVRAYINSPLHSLAEIKQQHEQRLNTIQTDPAPEEGMSSSGPQLWALHKQLLPTENIFQRKTLPINVDASVDNDGRASINIPPFAFDNVGEHNVHLEITGKYASCGSRFSRTQQISLSATD</sequence>
<keyword evidence="3" id="KW-1185">Reference proteome</keyword>
<organism evidence="2 3">
    <name type="scientific">Lacimicrobium alkaliphilum</name>
    <dbReference type="NCBI Taxonomy" id="1526571"/>
    <lineage>
        <taxon>Bacteria</taxon>
        <taxon>Pseudomonadati</taxon>
        <taxon>Pseudomonadota</taxon>
        <taxon>Gammaproteobacteria</taxon>
        <taxon>Alteromonadales</taxon>
        <taxon>Alteromonadaceae</taxon>
        <taxon>Lacimicrobium</taxon>
    </lineage>
</organism>
<dbReference type="SMART" id="SM00327">
    <property type="entry name" value="VWA"/>
    <property type="match status" value="1"/>
</dbReference>
<dbReference type="AlphaFoldDB" id="A0A0U3B1E7"/>
<evidence type="ECO:0000313" key="2">
    <source>
        <dbReference type="EMBL" id="ALT00240.1"/>
    </source>
</evidence>
<feature type="domain" description="VWFA" evidence="1">
    <location>
        <begin position="25"/>
        <end position="191"/>
    </location>
</feature>
<dbReference type="EMBL" id="CP013650">
    <property type="protein sequence ID" value="ALT00240.1"/>
    <property type="molecule type" value="Genomic_DNA"/>
</dbReference>
<reference evidence="2 3" key="1">
    <citation type="submission" date="2015-12" db="EMBL/GenBank/DDBJ databases">
        <title>Complete genome of Lacimicrobium alkaliphilum KCTC 32984.</title>
        <authorList>
            <person name="Kim S.-G."/>
            <person name="Lee Y.-J."/>
        </authorList>
    </citation>
    <scope>NUCLEOTIDE SEQUENCE [LARGE SCALE GENOMIC DNA]</scope>
    <source>
        <strain evidence="2 3">YelD216</strain>
    </source>
</reference>
<name>A0A0U3B1E7_9ALTE</name>
<dbReference type="SUPFAM" id="SSF53300">
    <property type="entry name" value="vWA-like"/>
    <property type="match status" value="1"/>
</dbReference>
<dbReference type="PROSITE" id="PS50234">
    <property type="entry name" value="VWFA"/>
    <property type="match status" value="1"/>
</dbReference>
<dbReference type="Gene3D" id="3.40.50.410">
    <property type="entry name" value="von Willebrand factor, type A domain"/>
    <property type="match status" value="1"/>
</dbReference>
<dbReference type="Pfam" id="PF13519">
    <property type="entry name" value="VWA_2"/>
    <property type="match status" value="1"/>
</dbReference>
<dbReference type="PANTHER" id="PTHR10579">
    <property type="entry name" value="CALCIUM-ACTIVATED CHLORIDE CHANNEL REGULATOR"/>
    <property type="match status" value="1"/>
</dbReference>
<dbReference type="PANTHER" id="PTHR10579:SF43">
    <property type="entry name" value="ZINC FINGER (C3HC4-TYPE RING FINGER) FAMILY PROTEIN"/>
    <property type="match status" value="1"/>
</dbReference>
<dbReference type="InterPro" id="IPR051266">
    <property type="entry name" value="CLCR"/>
</dbReference>
<accession>A0A0U3B1E7</accession>
<protein>
    <recommendedName>
        <fullName evidence="1">VWFA domain-containing protein</fullName>
    </recommendedName>
</protein>
<evidence type="ECO:0000259" key="1">
    <source>
        <dbReference type="PROSITE" id="PS50234"/>
    </source>
</evidence>
<dbReference type="KEGG" id="lal:AT746_19540"/>
<dbReference type="InterPro" id="IPR036465">
    <property type="entry name" value="vWFA_dom_sf"/>
</dbReference>
<evidence type="ECO:0000313" key="3">
    <source>
        <dbReference type="Proteomes" id="UP000068447"/>
    </source>
</evidence>
<proteinExistence type="predicted"/>
<dbReference type="InterPro" id="IPR002035">
    <property type="entry name" value="VWF_A"/>
</dbReference>
<gene>
    <name evidence="2" type="ORF">AT746_19540</name>
</gene>
<dbReference type="CDD" id="cd00198">
    <property type="entry name" value="vWFA"/>
    <property type="match status" value="1"/>
</dbReference>
<dbReference type="Proteomes" id="UP000068447">
    <property type="component" value="Chromosome"/>
</dbReference>